<feature type="signal peptide" evidence="1">
    <location>
        <begin position="1"/>
        <end position="22"/>
    </location>
</feature>
<dbReference type="GO" id="GO:0003755">
    <property type="term" value="F:peptidyl-prolyl cis-trans isomerase activity"/>
    <property type="evidence" value="ECO:0007669"/>
    <property type="project" value="InterPro"/>
</dbReference>
<keyword evidence="1" id="KW-0732">Signal</keyword>
<dbReference type="AlphaFoldDB" id="A0A511XN23"/>
<proteinExistence type="predicted"/>
<dbReference type="Gene3D" id="2.40.100.10">
    <property type="entry name" value="Cyclophilin-like"/>
    <property type="match status" value="1"/>
</dbReference>
<evidence type="ECO:0000313" key="4">
    <source>
        <dbReference type="Proteomes" id="UP000321746"/>
    </source>
</evidence>
<dbReference type="InterPro" id="IPR002130">
    <property type="entry name" value="Cyclophilin-type_PPIase_dom"/>
</dbReference>
<dbReference type="Proteomes" id="UP000321746">
    <property type="component" value="Unassembled WGS sequence"/>
</dbReference>
<accession>A0A511XN23</accession>
<evidence type="ECO:0000313" key="3">
    <source>
        <dbReference type="EMBL" id="GEN64325.1"/>
    </source>
</evidence>
<evidence type="ECO:0000259" key="2">
    <source>
        <dbReference type="Pfam" id="PF00160"/>
    </source>
</evidence>
<organism evidence="3 4">
    <name type="scientific">Acetobacter oeni</name>
    <dbReference type="NCBI Taxonomy" id="304077"/>
    <lineage>
        <taxon>Bacteria</taxon>
        <taxon>Pseudomonadati</taxon>
        <taxon>Pseudomonadota</taxon>
        <taxon>Alphaproteobacteria</taxon>
        <taxon>Acetobacterales</taxon>
        <taxon>Acetobacteraceae</taxon>
        <taxon>Acetobacter</taxon>
    </lineage>
</organism>
<feature type="chain" id="PRO_5021934423" description="PPIase cyclophilin-type domain-containing protein" evidence="1">
    <location>
        <begin position="23"/>
        <end position="113"/>
    </location>
</feature>
<reference evidence="3 4" key="1">
    <citation type="submission" date="2019-07" db="EMBL/GenBank/DDBJ databases">
        <title>Whole genome shotgun sequence of Acetobacter oeni NBRC 105207.</title>
        <authorList>
            <person name="Hosoyama A."/>
            <person name="Uohara A."/>
            <person name="Ohji S."/>
            <person name="Ichikawa N."/>
        </authorList>
    </citation>
    <scope>NUCLEOTIDE SEQUENCE [LARGE SCALE GENOMIC DNA]</scope>
    <source>
        <strain evidence="3 4">NBRC 105207</strain>
    </source>
</reference>
<protein>
    <recommendedName>
        <fullName evidence="2">PPIase cyclophilin-type domain-containing protein</fullName>
    </recommendedName>
</protein>
<dbReference type="SUPFAM" id="SSF50891">
    <property type="entry name" value="Cyclophilin-like"/>
    <property type="match status" value="1"/>
</dbReference>
<feature type="domain" description="PPIase cyclophilin-type" evidence="2">
    <location>
        <begin position="54"/>
        <end position="98"/>
    </location>
</feature>
<keyword evidence="4" id="KW-1185">Reference proteome</keyword>
<dbReference type="InterPro" id="IPR029000">
    <property type="entry name" value="Cyclophilin-like_dom_sf"/>
</dbReference>
<evidence type="ECO:0000256" key="1">
    <source>
        <dbReference type="SAM" id="SignalP"/>
    </source>
</evidence>
<dbReference type="Pfam" id="PF00160">
    <property type="entry name" value="Pro_isomerase"/>
    <property type="match status" value="1"/>
</dbReference>
<name>A0A511XN23_9PROT</name>
<comment type="caution">
    <text evidence="3">The sequence shown here is derived from an EMBL/GenBank/DDBJ whole genome shotgun (WGS) entry which is preliminary data.</text>
</comment>
<sequence length="113" mass="12236">MIAVMRCFLPILPLLLPHVAMAASGPSDIVAHASGSAWADVPEDRILVMDLAGGARIVIELAPQFAPVHTGNIIGLARPHRWDGRAIVRVKDNYVVQRAVRDEKAKPPAGIYR</sequence>
<gene>
    <name evidence="3" type="ORF">AOE01nite_25490</name>
</gene>
<dbReference type="EMBL" id="BJYG01000039">
    <property type="protein sequence ID" value="GEN64325.1"/>
    <property type="molecule type" value="Genomic_DNA"/>
</dbReference>